<dbReference type="AlphaFoldDB" id="A0AAU9WUL5"/>
<keyword evidence="1" id="KW-0472">Membrane</keyword>
<accession>A0AAU9WUL5</accession>
<keyword evidence="1" id="KW-1133">Transmembrane helix</keyword>
<organism evidence="2 3">
    <name type="scientific">Pocillopora meandrina</name>
    <dbReference type="NCBI Taxonomy" id="46732"/>
    <lineage>
        <taxon>Eukaryota</taxon>
        <taxon>Metazoa</taxon>
        <taxon>Cnidaria</taxon>
        <taxon>Anthozoa</taxon>
        <taxon>Hexacorallia</taxon>
        <taxon>Scleractinia</taxon>
        <taxon>Astrocoeniina</taxon>
        <taxon>Pocilloporidae</taxon>
        <taxon>Pocillopora</taxon>
    </lineage>
</organism>
<name>A0AAU9WUL5_9CNID</name>
<evidence type="ECO:0008006" key="4">
    <source>
        <dbReference type="Google" id="ProtNLM"/>
    </source>
</evidence>
<comment type="caution">
    <text evidence="2">The sequence shown here is derived from an EMBL/GenBank/DDBJ whole genome shotgun (WGS) entry which is preliminary data.</text>
</comment>
<dbReference type="Gene3D" id="3.10.100.10">
    <property type="entry name" value="Mannose-Binding Protein A, subunit A"/>
    <property type="match status" value="1"/>
</dbReference>
<dbReference type="InterPro" id="IPR016187">
    <property type="entry name" value="CTDL_fold"/>
</dbReference>
<dbReference type="SUPFAM" id="SSF56436">
    <property type="entry name" value="C-type lectin-like"/>
    <property type="match status" value="1"/>
</dbReference>
<feature type="non-terminal residue" evidence="2">
    <location>
        <position position="1"/>
    </location>
</feature>
<evidence type="ECO:0000313" key="3">
    <source>
        <dbReference type="Proteomes" id="UP001159428"/>
    </source>
</evidence>
<evidence type="ECO:0000313" key="2">
    <source>
        <dbReference type="EMBL" id="CAH3126200.1"/>
    </source>
</evidence>
<dbReference type="EMBL" id="CALNXJ010000021">
    <property type="protein sequence ID" value="CAH3126200.1"/>
    <property type="molecule type" value="Genomic_DNA"/>
</dbReference>
<keyword evidence="3" id="KW-1185">Reference proteome</keyword>
<feature type="transmembrane region" description="Helical" evidence="1">
    <location>
        <begin position="121"/>
        <end position="145"/>
    </location>
</feature>
<reference evidence="2 3" key="1">
    <citation type="submission" date="2022-05" db="EMBL/GenBank/DDBJ databases">
        <authorList>
            <consortium name="Genoscope - CEA"/>
            <person name="William W."/>
        </authorList>
    </citation>
    <scope>NUCLEOTIDE SEQUENCE [LARGE SCALE GENOMIC DNA]</scope>
</reference>
<dbReference type="Proteomes" id="UP001159428">
    <property type="component" value="Unassembled WGS sequence"/>
</dbReference>
<sequence length="159" mass="18084">IETEQEWEFIENAIHNREGSECGEWFIGLEMNITSVNRTWINGEPLTIDKWDKSSPEPNDFYGMIHEEFPPGMKGSFSTITKRISTVQRGWICEKESGSSITVFIPTMVITNDNSSSLPTVLIIAASSAAVFFVVLIILIAVILLRRRNRQRKGKEVRH</sequence>
<gene>
    <name evidence="2" type="ORF">PMEA_00011982</name>
</gene>
<keyword evidence="1" id="KW-0812">Transmembrane</keyword>
<dbReference type="CDD" id="cd00037">
    <property type="entry name" value="CLECT"/>
    <property type="match status" value="1"/>
</dbReference>
<evidence type="ECO:0000256" key="1">
    <source>
        <dbReference type="SAM" id="Phobius"/>
    </source>
</evidence>
<protein>
    <recommendedName>
        <fullName evidence="4">C-type lectin domain-containing protein</fullName>
    </recommendedName>
</protein>
<dbReference type="InterPro" id="IPR016186">
    <property type="entry name" value="C-type_lectin-like/link_sf"/>
</dbReference>
<proteinExistence type="predicted"/>